<dbReference type="STRING" id="135651.G0P8M5"/>
<name>G0P8M5_CAEBE</name>
<gene>
    <name evidence="2" type="ORF">CAEBREN_15641</name>
</gene>
<dbReference type="InParanoid" id="G0P8M5"/>
<feature type="region of interest" description="Disordered" evidence="1">
    <location>
        <begin position="130"/>
        <end position="165"/>
    </location>
</feature>
<reference evidence="3" key="1">
    <citation type="submission" date="2011-07" db="EMBL/GenBank/DDBJ databases">
        <authorList>
            <consortium name="Caenorhabditis brenneri Sequencing and Analysis Consortium"/>
            <person name="Wilson R.K."/>
        </authorList>
    </citation>
    <scope>NUCLEOTIDE SEQUENCE [LARGE SCALE GENOMIC DNA]</scope>
    <source>
        <strain evidence="3">PB2801</strain>
    </source>
</reference>
<accession>G0P8M5</accession>
<keyword evidence="3" id="KW-1185">Reference proteome</keyword>
<dbReference type="eggNOG" id="ENOG502TIER">
    <property type="taxonomic scope" value="Eukaryota"/>
</dbReference>
<evidence type="ECO:0000313" key="3">
    <source>
        <dbReference type="Proteomes" id="UP000008068"/>
    </source>
</evidence>
<evidence type="ECO:0000313" key="2">
    <source>
        <dbReference type="EMBL" id="EGT47956.1"/>
    </source>
</evidence>
<dbReference type="EMBL" id="GL380137">
    <property type="protein sequence ID" value="EGT47956.1"/>
    <property type="molecule type" value="Genomic_DNA"/>
</dbReference>
<dbReference type="Proteomes" id="UP000008068">
    <property type="component" value="Unassembled WGS sequence"/>
</dbReference>
<dbReference type="HOGENOM" id="CLU_1612273_0_0_1"/>
<dbReference type="FunCoup" id="G0P8M5">
    <property type="interactions" value="1884"/>
</dbReference>
<dbReference type="OrthoDB" id="5826057at2759"/>
<dbReference type="AlphaFoldDB" id="G0P8M5"/>
<organism evidence="3">
    <name type="scientific">Caenorhabditis brenneri</name>
    <name type="common">Nematode worm</name>
    <dbReference type="NCBI Taxonomy" id="135651"/>
    <lineage>
        <taxon>Eukaryota</taxon>
        <taxon>Metazoa</taxon>
        <taxon>Ecdysozoa</taxon>
        <taxon>Nematoda</taxon>
        <taxon>Chromadorea</taxon>
        <taxon>Rhabditida</taxon>
        <taxon>Rhabditina</taxon>
        <taxon>Rhabditomorpha</taxon>
        <taxon>Rhabditoidea</taxon>
        <taxon>Rhabditidae</taxon>
        <taxon>Peloderinae</taxon>
        <taxon>Caenorhabditis</taxon>
    </lineage>
</organism>
<proteinExistence type="predicted"/>
<evidence type="ECO:0000256" key="1">
    <source>
        <dbReference type="SAM" id="MobiDB-lite"/>
    </source>
</evidence>
<protein>
    <submittedName>
        <fullName evidence="2">Uncharacterized protein</fullName>
    </submittedName>
</protein>
<sequence>MVSNNSRPRPLWILKIHQRVSINKFKRHARKIAEEDDICYVLKANDLKKKNVYQVTVETMENCGTPECEKIIWVPEGLAKAAGEMFEKFEEEEDEQDPETTYIDAVSDTETSEDDEITEEIEKEYEEMRAAESFDPYAPDSEDDDDIEKLLDFSGLDNETKETTI</sequence>